<feature type="domain" description="PAC" evidence="16">
    <location>
        <begin position="675"/>
        <end position="727"/>
    </location>
</feature>
<dbReference type="SMART" id="SM00091">
    <property type="entry name" value="PAS"/>
    <property type="match status" value="3"/>
</dbReference>
<keyword evidence="14" id="KW-0812">Transmembrane</keyword>
<dbReference type="Pfam" id="PF13426">
    <property type="entry name" value="PAS_9"/>
    <property type="match status" value="1"/>
</dbReference>
<dbReference type="GO" id="GO:0004673">
    <property type="term" value="F:protein histidine kinase activity"/>
    <property type="evidence" value="ECO:0007669"/>
    <property type="project" value="UniProtKB-EC"/>
</dbReference>
<dbReference type="InterPro" id="IPR013767">
    <property type="entry name" value="PAS_fold"/>
</dbReference>
<keyword evidence="4" id="KW-0597">Phosphoprotein</keyword>
<dbReference type="InterPro" id="IPR011495">
    <property type="entry name" value="Sig_transdc_His_kin_sub2_dim/P"/>
</dbReference>
<keyword evidence="8" id="KW-0808">Transferase</keyword>
<gene>
    <name evidence="17" type="ORF">DSYM_23170</name>
</gene>
<dbReference type="Gene3D" id="3.30.450.20">
    <property type="entry name" value="PAS domain"/>
    <property type="match status" value="3"/>
</dbReference>
<evidence type="ECO:0000256" key="2">
    <source>
        <dbReference type="ARBA" id="ARBA00012438"/>
    </source>
</evidence>
<dbReference type="PANTHER" id="PTHR44757:SF2">
    <property type="entry name" value="BIOFILM ARCHITECTURE MAINTENANCE PROTEIN MBAA"/>
    <property type="match status" value="1"/>
</dbReference>
<dbReference type="InterPro" id="IPR035965">
    <property type="entry name" value="PAS-like_dom_sf"/>
</dbReference>
<evidence type="ECO:0000259" key="16">
    <source>
        <dbReference type="PROSITE" id="PS50113"/>
    </source>
</evidence>
<keyword evidence="14" id="KW-1133">Transmembrane helix</keyword>
<keyword evidence="10" id="KW-0418">Kinase</keyword>
<dbReference type="InterPro" id="IPR000700">
    <property type="entry name" value="PAS-assoc_C"/>
</dbReference>
<evidence type="ECO:0000256" key="1">
    <source>
        <dbReference type="ARBA" id="ARBA00000085"/>
    </source>
</evidence>
<dbReference type="AlphaFoldDB" id="A0A809R4I5"/>
<evidence type="ECO:0000256" key="5">
    <source>
        <dbReference type="ARBA" id="ARBA00022606"/>
    </source>
</evidence>
<evidence type="ECO:0000256" key="9">
    <source>
        <dbReference type="ARBA" id="ARBA00022741"/>
    </source>
</evidence>
<dbReference type="NCBIfam" id="TIGR00229">
    <property type="entry name" value="sensory_box"/>
    <property type="match status" value="3"/>
</dbReference>
<dbReference type="GO" id="GO:0006355">
    <property type="term" value="P:regulation of DNA-templated transcription"/>
    <property type="evidence" value="ECO:0007669"/>
    <property type="project" value="InterPro"/>
</dbReference>
<keyword evidence="12" id="KW-0157">Chromophore</keyword>
<sequence length="937" mass="102828">MIALPMNATDSRLPGRRALALLLLIAAATGGLWSAALSAYRAGEIRQNENELASLAGLKSLRVQAWLDEKRSDAAVLAELTFVPEALLAPTGSARWAELRKQFELFRSAYDYHSVLLFDPAGHLHLAVGAATEDEIAAAVGELGDADFMTPGVVRIASLQLSPAGPDRTLLLQLRAPVHERTQPDRPLAGYLVFLMDSHKVTDSLMRVNRGRHASDEAGLLEHRGGQVRVLNTSMFRPGAVVSLDTRADELPAAQATQGAVGAVQGRDYRGEAVLAHIERIPDRDWFVIAKRDMREILAPVRTVAGWSGAATALLFLAVTAAWLARRRVLQVRFDLARQAAATEALAASERRLRGLIENAWDMIMLFDRGMRVSYASPAVEQKVGRNLLGESVAGSSASAHPEDLSRIEAARREALAHPGVPQRFEHRVRGRYDHWMTVEASFTSQLDDPDIGALVYVGRDVSERKWSEQALRESEARYRFLFKLSPDAIFLHRDGVIFQANEAALRLFRTEKETALIGRHWRELIVAEDWPAAERRIAALEKGEQDYLTPVELRYRAFDGQTIEVEATAARVVIDGRSSIISIMRDITERKRMEQALRESEARLRAIFDSAPVGIAIADAEGRYLMVNRAQCEMLGYGEAELLRRTFADVTHPDDVQANLDIAARLWQGEIGAGSVEKRYVRKDGSALWVLLTASPVRTADGEVLGSVGVAQDITERREAEARRLEYAHRQRDILVREVHHRIKNHLQGLAGLLRQHLREQPALELVVQKFAAQVRAIAIVHGLLGREKGDTSLRSLVDEIAAFLGQMAGSRIEPVCPDHACLLAVAEAEAVPVALVLNELLTNALRHGADPSRLRLSMQCDGNSASVVIRNPGRLSAGVDFAAGKGLGTGLGLIRSLLPPAGAALSLKNTEDGQVEARLELGPPLLLPAQLVSRR</sequence>
<dbReference type="PROSITE" id="PS50112">
    <property type="entry name" value="PAS"/>
    <property type="match status" value="1"/>
</dbReference>
<proteinExistence type="predicted"/>
<keyword evidence="6" id="KW-0285">Flavoprotein</keyword>
<evidence type="ECO:0000259" key="15">
    <source>
        <dbReference type="PROSITE" id="PS50112"/>
    </source>
</evidence>
<dbReference type="GO" id="GO:0005524">
    <property type="term" value="F:ATP binding"/>
    <property type="evidence" value="ECO:0007669"/>
    <property type="project" value="UniProtKB-KW"/>
</dbReference>
<keyword evidence="3" id="KW-0600">Photoreceptor protein</keyword>
<dbReference type="InterPro" id="IPR036890">
    <property type="entry name" value="HATPase_C_sf"/>
</dbReference>
<feature type="domain" description="PAS" evidence="15">
    <location>
        <begin position="601"/>
        <end position="671"/>
    </location>
</feature>
<dbReference type="Gene3D" id="3.30.565.10">
    <property type="entry name" value="Histidine kinase-like ATPase, C-terminal domain"/>
    <property type="match status" value="1"/>
</dbReference>
<dbReference type="SMART" id="SM00086">
    <property type="entry name" value="PAC"/>
    <property type="match status" value="3"/>
</dbReference>
<evidence type="ECO:0000256" key="6">
    <source>
        <dbReference type="ARBA" id="ARBA00022630"/>
    </source>
</evidence>
<dbReference type="GO" id="GO:0009881">
    <property type="term" value="F:photoreceptor activity"/>
    <property type="evidence" value="ECO:0007669"/>
    <property type="project" value="UniProtKB-KW"/>
</dbReference>
<comment type="catalytic activity">
    <reaction evidence="1">
        <text>ATP + protein L-histidine = ADP + protein N-phospho-L-histidine.</text>
        <dbReference type="EC" id="2.7.13.3"/>
    </reaction>
</comment>
<reference evidence="17" key="1">
    <citation type="journal article" name="DNA Res.">
        <title>The physiological potential of anammox bacteria as revealed by their core genome structure.</title>
        <authorList>
            <person name="Okubo T."/>
            <person name="Toyoda A."/>
            <person name="Fukuhara K."/>
            <person name="Uchiyama I."/>
            <person name="Harigaya Y."/>
            <person name="Kuroiwa M."/>
            <person name="Suzuki T."/>
            <person name="Murakami Y."/>
            <person name="Suwa Y."/>
            <person name="Takami H."/>
        </authorList>
    </citation>
    <scope>NUCLEOTIDE SEQUENCE</scope>
    <source>
        <strain evidence="17">317325-3</strain>
    </source>
</reference>
<keyword evidence="14" id="KW-0472">Membrane</keyword>
<keyword evidence="5" id="KW-0716">Sensory transduction</keyword>
<evidence type="ECO:0000256" key="13">
    <source>
        <dbReference type="ARBA" id="ARBA00023170"/>
    </source>
</evidence>
<evidence type="ECO:0000313" key="17">
    <source>
        <dbReference type="EMBL" id="BBO21618.1"/>
    </source>
</evidence>
<organism evidence="17 18">
    <name type="scientific">Candidatus Desulfobacillus denitrificans</name>
    <dbReference type="NCBI Taxonomy" id="2608985"/>
    <lineage>
        <taxon>Bacteria</taxon>
        <taxon>Pseudomonadati</taxon>
        <taxon>Pseudomonadota</taxon>
        <taxon>Betaproteobacteria</taxon>
        <taxon>Candidatus Desulfobacillus</taxon>
    </lineage>
</organism>
<dbReference type="InterPro" id="IPR000014">
    <property type="entry name" value="PAS"/>
</dbReference>
<dbReference type="EC" id="2.7.13.3" evidence="2"/>
<feature type="domain" description="PAC" evidence="16">
    <location>
        <begin position="550"/>
        <end position="600"/>
    </location>
</feature>
<evidence type="ECO:0000256" key="8">
    <source>
        <dbReference type="ARBA" id="ARBA00022679"/>
    </source>
</evidence>
<dbReference type="PROSITE" id="PS50113">
    <property type="entry name" value="PAC"/>
    <property type="match status" value="2"/>
</dbReference>
<dbReference type="Proteomes" id="UP000662914">
    <property type="component" value="Chromosome"/>
</dbReference>
<dbReference type="Pfam" id="PF13188">
    <property type="entry name" value="PAS_8"/>
    <property type="match status" value="1"/>
</dbReference>
<keyword evidence="13" id="KW-0675">Receptor</keyword>
<feature type="transmembrane region" description="Helical" evidence="14">
    <location>
        <begin position="304"/>
        <end position="325"/>
    </location>
</feature>
<dbReference type="PANTHER" id="PTHR44757">
    <property type="entry name" value="DIGUANYLATE CYCLASE DGCP"/>
    <property type="match status" value="1"/>
</dbReference>
<dbReference type="EMBL" id="AP021857">
    <property type="protein sequence ID" value="BBO21618.1"/>
    <property type="molecule type" value="Genomic_DNA"/>
</dbReference>
<keyword evidence="11" id="KW-0067">ATP-binding</keyword>
<dbReference type="SUPFAM" id="SSF55785">
    <property type="entry name" value="PYP-like sensor domain (PAS domain)"/>
    <property type="match status" value="3"/>
</dbReference>
<evidence type="ECO:0000256" key="10">
    <source>
        <dbReference type="ARBA" id="ARBA00022777"/>
    </source>
</evidence>
<dbReference type="SMART" id="SM00911">
    <property type="entry name" value="HWE_HK"/>
    <property type="match status" value="1"/>
</dbReference>
<protein>
    <recommendedName>
        <fullName evidence="2">histidine kinase</fullName>
        <ecNumber evidence="2">2.7.13.3</ecNumber>
    </recommendedName>
</protein>
<dbReference type="InterPro" id="IPR011102">
    <property type="entry name" value="Sig_transdc_His_kinase_HWE"/>
</dbReference>
<name>A0A809R4I5_9PROT</name>
<dbReference type="Pfam" id="PF07568">
    <property type="entry name" value="HisKA_2"/>
    <property type="match status" value="1"/>
</dbReference>
<dbReference type="SUPFAM" id="SSF55874">
    <property type="entry name" value="ATPase domain of HSP90 chaperone/DNA topoisomerase II/histidine kinase"/>
    <property type="match status" value="1"/>
</dbReference>
<accession>A0A809R4I5</accession>
<evidence type="ECO:0000313" key="18">
    <source>
        <dbReference type="Proteomes" id="UP000662914"/>
    </source>
</evidence>
<evidence type="ECO:0000256" key="14">
    <source>
        <dbReference type="SAM" id="Phobius"/>
    </source>
</evidence>
<evidence type="ECO:0000256" key="11">
    <source>
        <dbReference type="ARBA" id="ARBA00022840"/>
    </source>
</evidence>
<dbReference type="CDD" id="cd00130">
    <property type="entry name" value="PAS"/>
    <property type="match status" value="2"/>
</dbReference>
<keyword evidence="9" id="KW-0547">Nucleotide-binding</keyword>
<evidence type="ECO:0000256" key="12">
    <source>
        <dbReference type="ARBA" id="ARBA00022991"/>
    </source>
</evidence>
<evidence type="ECO:0000256" key="7">
    <source>
        <dbReference type="ARBA" id="ARBA00022643"/>
    </source>
</evidence>
<dbReference type="Pfam" id="PF00989">
    <property type="entry name" value="PAS"/>
    <property type="match status" value="1"/>
</dbReference>
<evidence type="ECO:0000256" key="3">
    <source>
        <dbReference type="ARBA" id="ARBA00022543"/>
    </source>
</evidence>
<dbReference type="InterPro" id="IPR052155">
    <property type="entry name" value="Biofilm_reg_signaling"/>
</dbReference>
<dbReference type="InterPro" id="IPR001610">
    <property type="entry name" value="PAC"/>
</dbReference>
<dbReference type="KEGG" id="ddz:DSYM_23170"/>
<keyword evidence="7" id="KW-0288">FMN</keyword>
<evidence type="ECO:0000256" key="4">
    <source>
        <dbReference type="ARBA" id="ARBA00022553"/>
    </source>
</evidence>